<dbReference type="PROSITE" id="PS50948">
    <property type="entry name" value="PAN"/>
    <property type="match status" value="1"/>
</dbReference>
<accession>A0A812UVN4</accession>
<protein>
    <recommendedName>
        <fullName evidence="1">Apple domain-containing protein</fullName>
    </recommendedName>
</protein>
<evidence type="ECO:0000313" key="3">
    <source>
        <dbReference type="Proteomes" id="UP000601435"/>
    </source>
</evidence>
<dbReference type="Proteomes" id="UP000601435">
    <property type="component" value="Unassembled WGS sequence"/>
</dbReference>
<gene>
    <name evidence="2" type="ORF">SNEC2469_LOCUS16966</name>
</gene>
<dbReference type="EMBL" id="CAJNJA010027811">
    <property type="protein sequence ID" value="CAE7586709.1"/>
    <property type="molecule type" value="Genomic_DNA"/>
</dbReference>
<proteinExistence type="predicted"/>
<name>A0A812UVN4_9DINO</name>
<comment type="caution">
    <text evidence="2">The sequence shown here is derived from an EMBL/GenBank/DDBJ whole genome shotgun (WGS) entry which is preliminary data.</text>
</comment>
<keyword evidence="3" id="KW-1185">Reference proteome</keyword>
<dbReference type="AlphaFoldDB" id="A0A812UVN4"/>
<sequence>GVAYRRSPNVTDREGGYAGPSYDDIVPVEMIQGQWARCAKGWLPMRLDGCNVFELLDGILRARCISSQGVAFRKSPTLEDRELMVMGPVFQEVVDVVERVGTWIRCQNGWLPLTIGGQPVFELFADFTEKERRQTVQVQASDSEGSPPPWLGGFLDTWTWFLVRTSCRWGFSFATSSPRLTLSLAAMSGISLWVTDDAPRLVVVSAVFATLTSGIGSLVVGAIKGDSGEELAKSALSTVLDLGVAAIAAKAPFVGPFVDIGITIFKDLVLGSQPPPPFMTENDVKAMLEEFQVTVQEDTKRLIANNAFKEQVKTMKNLMYKYDTHLRSSKDPWMVALGSQDTLTQDPGWIIGKMNFLLESEYLDAFGHCDRYQRQLWDTTSKQDNDYKSDCEKWLQQVQLLDCDALPTHDQNDCKSVQSLIRGTALKRAKETTRWMVDNALGHRLGQIHSVETRRDDKDMVCVDSHMEYTRRRQQHMREKVDGFRRLKAAWQKGAYQDWGQHKSKADKVVIKRFNVKDSNKVTNLDEKTVWGVCTIDGNYDGCDARNLCCNNYAVRSFFNVAIDNVKQPLRNQFQAARHKALVLLGESVACPAGYLQQGYLGADIDGCGLESCDGRAKVDTIKECKDRCDTHNDCVSFNYAPPNAKDHAKVCTLYDKTQPTHIYKDELVFCARKHYKLAKSGAYCQKRWWLGNPAHGIPNLDACAVAAAKNQHCHGKYFHFHDYGSGGGGNCYCTLDLCPEAGTSGFHGQGHCNEGLVYMSTAWELASSSVGEKGFDTDKFASWKERAWTLCREKNSATKFISVWKDAGYRCYTSSTCTPSGHTNVQTWQLV</sequence>
<feature type="non-terminal residue" evidence="2">
    <location>
        <position position="832"/>
    </location>
</feature>
<organism evidence="2 3">
    <name type="scientific">Symbiodinium necroappetens</name>
    <dbReference type="NCBI Taxonomy" id="1628268"/>
    <lineage>
        <taxon>Eukaryota</taxon>
        <taxon>Sar</taxon>
        <taxon>Alveolata</taxon>
        <taxon>Dinophyceae</taxon>
        <taxon>Suessiales</taxon>
        <taxon>Symbiodiniaceae</taxon>
        <taxon>Symbiodinium</taxon>
    </lineage>
</organism>
<reference evidence="2" key="1">
    <citation type="submission" date="2021-02" db="EMBL/GenBank/DDBJ databases">
        <authorList>
            <person name="Dougan E. K."/>
            <person name="Rhodes N."/>
            <person name="Thang M."/>
            <person name="Chan C."/>
        </authorList>
    </citation>
    <scope>NUCLEOTIDE SEQUENCE</scope>
</reference>
<feature type="domain" description="Apple" evidence="1">
    <location>
        <begin position="591"/>
        <end position="668"/>
    </location>
</feature>
<evidence type="ECO:0000259" key="1">
    <source>
        <dbReference type="PROSITE" id="PS50948"/>
    </source>
</evidence>
<dbReference type="InterPro" id="IPR003609">
    <property type="entry name" value="Pan_app"/>
</dbReference>
<evidence type="ECO:0000313" key="2">
    <source>
        <dbReference type="EMBL" id="CAE7586709.1"/>
    </source>
</evidence>